<evidence type="ECO:0000313" key="8">
    <source>
        <dbReference type="Proteomes" id="UP000619743"/>
    </source>
</evidence>
<dbReference type="Gene3D" id="1.20.1510.10">
    <property type="entry name" value="Cation efflux protein transmembrane domain"/>
    <property type="match status" value="1"/>
</dbReference>
<dbReference type="EMBL" id="BMDX01000008">
    <property type="protein sequence ID" value="GGA77332.1"/>
    <property type="molecule type" value="Genomic_DNA"/>
</dbReference>
<dbReference type="AlphaFoldDB" id="A0A8J2U539"/>
<evidence type="ECO:0000256" key="3">
    <source>
        <dbReference type="ARBA" id="ARBA00022989"/>
    </source>
</evidence>
<dbReference type="GO" id="GO:0008324">
    <property type="term" value="F:monoatomic cation transmembrane transporter activity"/>
    <property type="evidence" value="ECO:0007669"/>
    <property type="project" value="InterPro"/>
</dbReference>
<keyword evidence="3 5" id="KW-1133">Transmembrane helix</keyword>
<feature type="transmembrane region" description="Helical" evidence="5">
    <location>
        <begin position="259"/>
        <end position="276"/>
    </location>
</feature>
<dbReference type="RefSeq" id="WP_087505610.1">
    <property type="nucleotide sequence ID" value="NZ_BMDX01000008.1"/>
</dbReference>
<dbReference type="SUPFAM" id="SSF55008">
    <property type="entry name" value="HMA, heavy metal-associated domain"/>
    <property type="match status" value="1"/>
</dbReference>
<name>A0A8J2U539_9GAMM</name>
<proteinExistence type="predicted"/>
<organism evidence="7 8">
    <name type="scientific">Neiella marina</name>
    <dbReference type="NCBI Taxonomy" id="508461"/>
    <lineage>
        <taxon>Bacteria</taxon>
        <taxon>Pseudomonadati</taxon>
        <taxon>Pseudomonadota</taxon>
        <taxon>Gammaproteobacteria</taxon>
        <taxon>Alteromonadales</taxon>
        <taxon>Echinimonadaceae</taxon>
        <taxon>Neiella</taxon>
    </lineage>
</organism>
<evidence type="ECO:0000256" key="1">
    <source>
        <dbReference type="ARBA" id="ARBA00004141"/>
    </source>
</evidence>
<evidence type="ECO:0000256" key="2">
    <source>
        <dbReference type="ARBA" id="ARBA00022692"/>
    </source>
</evidence>
<dbReference type="GO" id="GO:0006829">
    <property type="term" value="P:zinc ion transport"/>
    <property type="evidence" value="ECO:0007669"/>
    <property type="project" value="UniProtKB-KW"/>
</dbReference>
<feature type="transmembrane region" description="Helical" evidence="5">
    <location>
        <begin position="156"/>
        <end position="177"/>
    </location>
</feature>
<keyword evidence="2 5" id="KW-0812">Transmembrane</keyword>
<feature type="domain" description="Cation efflux protein transmembrane" evidence="6">
    <location>
        <begin position="133"/>
        <end position="300"/>
    </location>
</feature>
<evidence type="ECO:0000256" key="5">
    <source>
        <dbReference type="SAM" id="Phobius"/>
    </source>
</evidence>
<evidence type="ECO:0000259" key="6">
    <source>
        <dbReference type="Pfam" id="PF01545"/>
    </source>
</evidence>
<dbReference type="Pfam" id="PF01545">
    <property type="entry name" value="Cation_efflux"/>
    <property type="match status" value="1"/>
</dbReference>
<feature type="transmembrane region" description="Helical" evidence="5">
    <location>
        <begin position="218"/>
        <end position="239"/>
    </location>
</feature>
<dbReference type="GO" id="GO:0016020">
    <property type="term" value="C:membrane"/>
    <property type="evidence" value="ECO:0007669"/>
    <property type="project" value="UniProtKB-SubCell"/>
</dbReference>
<accession>A0A8J2U539</accession>
<dbReference type="InterPro" id="IPR027469">
    <property type="entry name" value="Cation_efflux_TMD_sf"/>
</dbReference>
<feature type="transmembrane region" description="Helical" evidence="5">
    <location>
        <begin position="128"/>
        <end position="150"/>
    </location>
</feature>
<comment type="caution">
    <text evidence="7">The sequence shown here is derived from an EMBL/GenBank/DDBJ whole genome shotgun (WGS) entry which is preliminary data.</text>
</comment>
<feature type="transmembrane region" description="Helical" evidence="5">
    <location>
        <begin position="282"/>
        <end position="300"/>
    </location>
</feature>
<evidence type="ECO:0000313" key="7">
    <source>
        <dbReference type="EMBL" id="GGA77332.1"/>
    </source>
</evidence>
<feature type="transmembrane region" description="Helical" evidence="5">
    <location>
        <begin position="189"/>
        <end position="206"/>
    </location>
</feature>
<dbReference type="InterPro" id="IPR058533">
    <property type="entry name" value="Cation_efflux_TM"/>
</dbReference>
<protein>
    <submittedName>
        <fullName evidence="7">Sodium:proton antiporter</fullName>
    </submittedName>
</protein>
<dbReference type="SUPFAM" id="SSF161111">
    <property type="entry name" value="Cation efflux protein transmembrane domain-like"/>
    <property type="match status" value="1"/>
</dbReference>
<keyword evidence="8" id="KW-1185">Reference proteome</keyword>
<reference evidence="8" key="1">
    <citation type="journal article" date="2019" name="Int. J. Syst. Evol. Microbiol.">
        <title>The Global Catalogue of Microorganisms (GCM) 10K type strain sequencing project: providing services to taxonomists for standard genome sequencing and annotation.</title>
        <authorList>
            <consortium name="The Broad Institute Genomics Platform"/>
            <consortium name="The Broad Institute Genome Sequencing Center for Infectious Disease"/>
            <person name="Wu L."/>
            <person name="Ma J."/>
        </authorList>
    </citation>
    <scope>NUCLEOTIDE SEQUENCE [LARGE SCALE GENOMIC DNA]</scope>
    <source>
        <strain evidence="8">CGMCC 1.10130</strain>
    </source>
</reference>
<dbReference type="OrthoDB" id="9799649at2"/>
<dbReference type="InterPro" id="IPR036163">
    <property type="entry name" value="HMA_dom_sf"/>
</dbReference>
<comment type="subcellular location">
    <subcellularLocation>
        <location evidence="1">Membrane</location>
        <topology evidence="1">Multi-pass membrane protein</topology>
    </subcellularLocation>
</comment>
<keyword evidence="4 5" id="KW-0472">Membrane</keyword>
<evidence type="ECO:0000256" key="4">
    <source>
        <dbReference type="ARBA" id="ARBA00023136"/>
    </source>
</evidence>
<gene>
    <name evidence="7" type="ORF">GCM10011369_19000</name>
</gene>
<sequence length="303" mass="32210">MTSDPSQCCGCKSNKVDTSPSNEFPQSDPALTELNLVSVFSVPKMDCPSEENLIRTAFASFGETVSFDFDIPNRKVHVYHADSPEKVEVTIKSVGLGAQRLSLEHVDAESAKKILEEAKHNDSREAWVLKWLLGINAVMFFIEFAVGIVAQSAGLIADSLDMFADAAVYLVALYAVGKAAEAKLKAAHVSGWLQLILAAGLLIEVARRASMGSEPVSLLMMAIGGVALVANVICLMLIYNVRDNGSHMKASMIFSANDVIANAGVILAGLLVAVTGSQIPDLVIGVVIGLVVANGARRILSLR</sequence>
<dbReference type="GO" id="GO:0046872">
    <property type="term" value="F:metal ion binding"/>
    <property type="evidence" value="ECO:0007669"/>
    <property type="project" value="InterPro"/>
</dbReference>
<dbReference type="Proteomes" id="UP000619743">
    <property type="component" value="Unassembled WGS sequence"/>
</dbReference>